<evidence type="ECO:0000256" key="2">
    <source>
        <dbReference type="ARBA" id="ARBA00023125"/>
    </source>
</evidence>
<dbReference type="InterPro" id="IPR000524">
    <property type="entry name" value="Tscrpt_reg_HTH_GntR"/>
</dbReference>
<dbReference type="InterPro" id="IPR036388">
    <property type="entry name" value="WH-like_DNA-bd_sf"/>
</dbReference>
<reference evidence="6" key="1">
    <citation type="submission" date="2018-03" db="EMBL/GenBank/DDBJ databases">
        <authorList>
            <person name="Zecchin S."/>
        </authorList>
    </citation>
    <scope>NUCLEOTIDE SEQUENCE [LARGE SCALE GENOMIC DNA]</scope>
</reference>
<dbReference type="AlphaFoldDB" id="A0A2U3QEB4"/>
<dbReference type="Proteomes" id="UP000245125">
    <property type="component" value="Unassembled WGS sequence"/>
</dbReference>
<organism evidence="5 6">
    <name type="scientific">Candidatus Sulfobium mesophilum</name>
    <dbReference type="NCBI Taxonomy" id="2016548"/>
    <lineage>
        <taxon>Bacteria</taxon>
        <taxon>Pseudomonadati</taxon>
        <taxon>Nitrospirota</taxon>
        <taxon>Nitrospiria</taxon>
        <taxon>Nitrospirales</taxon>
        <taxon>Nitrospiraceae</taxon>
        <taxon>Candidatus Sulfobium</taxon>
    </lineage>
</organism>
<dbReference type="Pfam" id="PF07702">
    <property type="entry name" value="UTRA"/>
    <property type="match status" value="1"/>
</dbReference>
<evidence type="ECO:0000313" key="6">
    <source>
        <dbReference type="Proteomes" id="UP000245125"/>
    </source>
</evidence>
<dbReference type="Gene3D" id="1.10.10.10">
    <property type="entry name" value="Winged helix-like DNA-binding domain superfamily/Winged helix DNA-binding domain"/>
    <property type="match status" value="1"/>
</dbReference>
<evidence type="ECO:0000313" key="5">
    <source>
        <dbReference type="EMBL" id="SPP99767.1"/>
    </source>
</evidence>
<dbReference type="SMART" id="SM00866">
    <property type="entry name" value="UTRA"/>
    <property type="match status" value="1"/>
</dbReference>
<dbReference type="InterPro" id="IPR050679">
    <property type="entry name" value="Bact_HTH_transcr_reg"/>
</dbReference>
<evidence type="ECO:0000256" key="1">
    <source>
        <dbReference type="ARBA" id="ARBA00023015"/>
    </source>
</evidence>
<evidence type="ECO:0000256" key="3">
    <source>
        <dbReference type="ARBA" id="ARBA00023163"/>
    </source>
</evidence>
<feature type="domain" description="HTH gntR-type" evidence="4">
    <location>
        <begin position="13"/>
        <end position="81"/>
    </location>
</feature>
<dbReference type="GO" id="GO:0003700">
    <property type="term" value="F:DNA-binding transcription factor activity"/>
    <property type="evidence" value="ECO:0007669"/>
    <property type="project" value="InterPro"/>
</dbReference>
<accession>A0A2U3QEB4</accession>
<name>A0A2U3QEB4_9BACT</name>
<protein>
    <submittedName>
        <fullName evidence="5">Putative Transcriptional regulator</fullName>
    </submittedName>
</protein>
<dbReference type="EMBL" id="OUUY01000017">
    <property type="protein sequence ID" value="SPP99767.1"/>
    <property type="molecule type" value="Genomic_DNA"/>
</dbReference>
<gene>
    <name evidence="5" type="ORF">NBG4_1130006</name>
</gene>
<dbReference type="SMART" id="SM00345">
    <property type="entry name" value="HTH_GNTR"/>
    <property type="match status" value="1"/>
</dbReference>
<dbReference type="Pfam" id="PF00392">
    <property type="entry name" value="GntR"/>
    <property type="match status" value="1"/>
</dbReference>
<dbReference type="CDD" id="cd07377">
    <property type="entry name" value="WHTH_GntR"/>
    <property type="match status" value="1"/>
</dbReference>
<proteinExistence type="predicted"/>
<keyword evidence="6" id="KW-1185">Reference proteome</keyword>
<dbReference type="PANTHER" id="PTHR44846:SF1">
    <property type="entry name" value="MANNOSYL-D-GLYCERATE TRANSPORT_METABOLISM SYSTEM REPRESSOR MNGR-RELATED"/>
    <property type="match status" value="1"/>
</dbReference>
<keyword evidence="1" id="KW-0805">Transcription regulation</keyword>
<dbReference type="GO" id="GO:0003677">
    <property type="term" value="F:DNA binding"/>
    <property type="evidence" value="ECO:0007669"/>
    <property type="project" value="UniProtKB-KW"/>
</dbReference>
<sequence length="248" mass="28078">MLVSNPINREKPQKLYVQLYAVLKAKIASGELPEGSQIPTEDELCKIYEVSKATVKLAVLELARQGYLKRQQGKGTFVCKRVISEGLTMHTSFKELMLDAGLDFSTQVLAKTVMMPTDDLDAKLNISADTHVFYIKRLRSIDGEPVLLQEAYIPCQACPMLLGEDMVNNSLIDILEKKHSIEITKIKDYIELTYLTDEDARLLGLSGGAPALVMEQQLYSGESQIMYIRSLKRSDRFRFFIEFERNAD</sequence>
<dbReference type="PROSITE" id="PS50949">
    <property type="entry name" value="HTH_GNTR"/>
    <property type="match status" value="1"/>
</dbReference>
<dbReference type="GO" id="GO:0045892">
    <property type="term" value="P:negative regulation of DNA-templated transcription"/>
    <property type="evidence" value="ECO:0007669"/>
    <property type="project" value="TreeGrafter"/>
</dbReference>
<keyword evidence="2" id="KW-0238">DNA-binding</keyword>
<dbReference type="InterPro" id="IPR028978">
    <property type="entry name" value="Chorismate_lyase_/UTRA_dom_sf"/>
</dbReference>
<dbReference type="SUPFAM" id="SSF64288">
    <property type="entry name" value="Chorismate lyase-like"/>
    <property type="match status" value="1"/>
</dbReference>
<dbReference type="Gene3D" id="3.40.1410.10">
    <property type="entry name" value="Chorismate lyase-like"/>
    <property type="match status" value="1"/>
</dbReference>
<dbReference type="OrthoDB" id="7363114at2"/>
<dbReference type="InterPro" id="IPR011663">
    <property type="entry name" value="UTRA"/>
</dbReference>
<dbReference type="InterPro" id="IPR036390">
    <property type="entry name" value="WH_DNA-bd_sf"/>
</dbReference>
<dbReference type="SUPFAM" id="SSF46785">
    <property type="entry name" value="Winged helix' DNA-binding domain"/>
    <property type="match status" value="1"/>
</dbReference>
<dbReference type="PANTHER" id="PTHR44846">
    <property type="entry name" value="MANNOSYL-D-GLYCERATE TRANSPORT/METABOLISM SYSTEM REPRESSOR MNGR-RELATED"/>
    <property type="match status" value="1"/>
</dbReference>
<keyword evidence="3" id="KW-0804">Transcription</keyword>
<dbReference type="FunFam" id="1.10.10.10:FF:000079">
    <property type="entry name" value="GntR family transcriptional regulator"/>
    <property type="match status" value="1"/>
</dbReference>
<evidence type="ECO:0000259" key="4">
    <source>
        <dbReference type="PROSITE" id="PS50949"/>
    </source>
</evidence>